<dbReference type="PRINTS" id="PR00368">
    <property type="entry name" value="FADPNR"/>
</dbReference>
<dbReference type="Pfam" id="PF02852">
    <property type="entry name" value="Pyr_redox_dim"/>
    <property type="match status" value="1"/>
</dbReference>
<evidence type="ECO:0000256" key="7">
    <source>
        <dbReference type="ARBA" id="ARBA00023157"/>
    </source>
</evidence>
<dbReference type="NCBIfam" id="TIGR01350">
    <property type="entry name" value="lipoamide_DH"/>
    <property type="match status" value="1"/>
</dbReference>
<evidence type="ECO:0000259" key="11">
    <source>
        <dbReference type="Pfam" id="PF02852"/>
    </source>
</evidence>
<organism evidence="13 14">
    <name type="scientific">Nitrospira defluvii</name>
    <dbReference type="NCBI Taxonomy" id="330214"/>
    <lineage>
        <taxon>Bacteria</taxon>
        <taxon>Pseudomonadati</taxon>
        <taxon>Nitrospirota</taxon>
        <taxon>Nitrospiria</taxon>
        <taxon>Nitrospirales</taxon>
        <taxon>Nitrospiraceae</taxon>
        <taxon>Nitrospira</taxon>
    </lineage>
</organism>
<evidence type="ECO:0000256" key="6">
    <source>
        <dbReference type="ARBA" id="ARBA00023027"/>
    </source>
</evidence>
<evidence type="ECO:0000256" key="9">
    <source>
        <dbReference type="ARBA" id="ARBA00049187"/>
    </source>
</evidence>
<dbReference type="PANTHER" id="PTHR22912:SF151">
    <property type="entry name" value="DIHYDROLIPOYL DEHYDROGENASE, MITOCHONDRIAL"/>
    <property type="match status" value="1"/>
</dbReference>
<protein>
    <recommendedName>
        <fullName evidence="2 10">Dihydrolipoyl dehydrogenase</fullName>
        <ecNumber evidence="2 10">1.8.1.4</ecNumber>
    </recommendedName>
</protein>
<evidence type="ECO:0000256" key="2">
    <source>
        <dbReference type="ARBA" id="ARBA00012608"/>
    </source>
</evidence>
<sequence length="477" mass="50374">MIDMKHLAILGAGPGGYVAAIRAAQLGARVTVIENQALGGVCLNWGCIPSKALLSVVELGDKAKKAKDFGLLLQGTVSYDPAVMVARKNKVVSTLVKGIATLFKTWNIEHVEGRGELVDARTIRVAKPDGTTIQVAADGVIIATGSSWPNLPLFPIDGTQVITSKQALDLASVPASLLIVGGGVEGCEFASLYSGLGTQVTLVELVPRVLPLEDDEISQMMERELKKRGVDIRTGVTVENIVRQPDAVTAHLRDGFSLNVEQVLVSVGRGFNSRGIGLEQAGVQVGARGEILVNERMETNIPGVYAIGDVVGKAMLAHVASQQGKVAVENFMGQRRSIDYDVIPTGIFTLPEIGRVGLTEQQARDRCVANGQDPQQGVKVGRFRYGGLGKAQATGDIQGLVKVVADGTSDRILGVHILGAHATDLIHEAALAMHAGATVSRVAEMIHAHPTLAEGLMEAMEDVHGHAIHLARKPPSS</sequence>
<feature type="domain" description="Pyridine nucleotide-disulphide oxidoreductase dimerisation" evidence="11">
    <location>
        <begin position="343"/>
        <end position="459"/>
    </location>
</feature>
<comment type="similarity">
    <text evidence="1 10">Belongs to the class-I pyridine nucleotide-disulfide oxidoreductase family.</text>
</comment>
<evidence type="ECO:0000256" key="5">
    <source>
        <dbReference type="ARBA" id="ARBA00023002"/>
    </source>
</evidence>
<evidence type="ECO:0000256" key="10">
    <source>
        <dbReference type="RuleBase" id="RU003692"/>
    </source>
</evidence>
<comment type="catalytic activity">
    <reaction evidence="9 10">
        <text>N(6)-[(R)-dihydrolipoyl]-L-lysyl-[protein] + NAD(+) = N(6)-[(R)-lipoyl]-L-lysyl-[protein] + NADH + H(+)</text>
        <dbReference type="Rhea" id="RHEA:15045"/>
        <dbReference type="Rhea" id="RHEA-COMP:10474"/>
        <dbReference type="Rhea" id="RHEA-COMP:10475"/>
        <dbReference type="ChEBI" id="CHEBI:15378"/>
        <dbReference type="ChEBI" id="CHEBI:57540"/>
        <dbReference type="ChEBI" id="CHEBI:57945"/>
        <dbReference type="ChEBI" id="CHEBI:83099"/>
        <dbReference type="ChEBI" id="CHEBI:83100"/>
        <dbReference type="EC" id="1.8.1.4"/>
    </reaction>
</comment>
<dbReference type="SUPFAM" id="SSF55424">
    <property type="entry name" value="FAD/NAD-linked reductases, dimerisation (C-terminal) domain"/>
    <property type="match status" value="1"/>
</dbReference>
<dbReference type="Pfam" id="PF07992">
    <property type="entry name" value="Pyr_redox_2"/>
    <property type="match status" value="1"/>
</dbReference>
<keyword evidence="4 10" id="KW-0274">FAD</keyword>
<dbReference type="InterPro" id="IPR006258">
    <property type="entry name" value="Lipoamide_DH"/>
</dbReference>
<keyword evidence="3 10" id="KW-0285">Flavoprotein</keyword>
<evidence type="ECO:0000259" key="12">
    <source>
        <dbReference type="Pfam" id="PF07992"/>
    </source>
</evidence>
<dbReference type="Gene3D" id="3.50.50.60">
    <property type="entry name" value="FAD/NAD(P)-binding domain"/>
    <property type="match status" value="2"/>
</dbReference>
<gene>
    <name evidence="13" type="primary">lpd</name>
    <name evidence="13" type="ORF">NSPZN2_40067</name>
</gene>
<dbReference type="EMBL" id="CAJNBJ010000017">
    <property type="protein sequence ID" value="CAE6766501.1"/>
    <property type="molecule type" value="Genomic_DNA"/>
</dbReference>
<dbReference type="Gene3D" id="3.30.390.30">
    <property type="match status" value="1"/>
</dbReference>
<dbReference type="SUPFAM" id="SSF51905">
    <property type="entry name" value="FAD/NAD(P)-binding domain"/>
    <property type="match status" value="1"/>
</dbReference>
<dbReference type="GO" id="GO:0004148">
    <property type="term" value="F:dihydrolipoyl dehydrogenase (NADH) activity"/>
    <property type="evidence" value="ECO:0007669"/>
    <property type="project" value="UniProtKB-EC"/>
</dbReference>
<dbReference type="PANTHER" id="PTHR22912">
    <property type="entry name" value="DISULFIDE OXIDOREDUCTASE"/>
    <property type="match status" value="1"/>
</dbReference>
<feature type="domain" description="FAD/NAD(P)-binding" evidence="12">
    <location>
        <begin position="6"/>
        <end position="324"/>
    </location>
</feature>
<keyword evidence="5 10" id="KW-0560">Oxidoreductase</keyword>
<evidence type="ECO:0000256" key="8">
    <source>
        <dbReference type="ARBA" id="ARBA00023284"/>
    </source>
</evidence>
<dbReference type="InterPro" id="IPR050151">
    <property type="entry name" value="Class-I_Pyr_Nuc-Dis_Oxidored"/>
</dbReference>
<comment type="miscellaneous">
    <text evidence="10">The active site is a redox-active disulfide bond.</text>
</comment>
<evidence type="ECO:0000313" key="14">
    <source>
        <dbReference type="Proteomes" id="UP000675880"/>
    </source>
</evidence>
<dbReference type="PRINTS" id="PR00411">
    <property type="entry name" value="PNDRDTASEI"/>
</dbReference>
<dbReference type="InterPro" id="IPR016156">
    <property type="entry name" value="FAD/NAD-linked_Rdtase_dimer_sf"/>
</dbReference>
<accession>A0ABM8RQT3</accession>
<evidence type="ECO:0000256" key="4">
    <source>
        <dbReference type="ARBA" id="ARBA00022827"/>
    </source>
</evidence>
<comment type="cofactor">
    <cofactor evidence="10">
        <name>FAD</name>
        <dbReference type="ChEBI" id="CHEBI:57692"/>
    </cofactor>
    <text evidence="10">Binds 1 FAD per subunit.</text>
</comment>
<dbReference type="PIRSF" id="PIRSF000350">
    <property type="entry name" value="Mercury_reductase_MerA"/>
    <property type="match status" value="1"/>
</dbReference>
<proteinExistence type="inferred from homology"/>
<name>A0ABM8RQT3_9BACT</name>
<evidence type="ECO:0000313" key="13">
    <source>
        <dbReference type="EMBL" id="CAE6766501.1"/>
    </source>
</evidence>
<keyword evidence="8 10" id="KW-0676">Redox-active center</keyword>
<keyword evidence="7" id="KW-1015">Disulfide bond</keyword>
<comment type="caution">
    <text evidence="13">The sequence shown here is derived from an EMBL/GenBank/DDBJ whole genome shotgun (WGS) entry which is preliminary data.</text>
</comment>
<dbReference type="InterPro" id="IPR001100">
    <property type="entry name" value="Pyr_nuc-diS_OxRdtase"/>
</dbReference>
<keyword evidence="14" id="KW-1185">Reference proteome</keyword>
<dbReference type="Proteomes" id="UP000675880">
    <property type="component" value="Unassembled WGS sequence"/>
</dbReference>
<keyword evidence="6 10" id="KW-0520">NAD</keyword>
<dbReference type="InterPro" id="IPR012999">
    <property type="entry name" value="Pyr_OxRdtase_I_AS"/>
</dbReference>
<dbReference type="PROSITE" id="PS00076">
    <property type="entry name" value="PYRIDINE_REDOX_1"/>
    <property type="match status" value="1"/>
</dbReference>
<dbReference type="EC" id="1.8.1.4" evidence="2 10"/>
<dbReference type="InterPro" id="IPR004099">
    <property type="entry name" value="Pyr_nucl-diS_OxRdtase_dimer"/>
</dbReference>
<evidence type="ECO:0000256" key="3">
    <source>
        <dbReference type="ARBA" id="ARBA00022630"/>
    </source>
</evidence>
<dbReference type="InterPro" id="IPR023753">
    <property type="entry name" value="FAD/NAD-binding_dom"/>
</dbReference>
<evidence type="ECO:0000256" key="1">
    <source>
        <dbReference type="ARBA" id="ARBA00007532"/>
    </source>
</evidence>
<reference evidence="13 14" key="1">
    <citation type="submission" date="2021-02" db="EMBL/GenBank/DDBJ databases">
        <authorList>
            <person name="Han P."/>
        </authorList>
    </citation>
    <scope>NUCLEOTIDE SEQUENCE [LARGE SCALE GENOMIC DNA]</scope>
    <source>
        <strain evidence="13">Candidatus Nitrospira sp. ZN2</strain>
    </source>
</reference>
<dbReference type="InterPro" id="IPR036188">
    <property type="entry name" value="FAD/NAD-bd_sf"/>
</dbReference>